<comment type="similarity">
    <text evidence="2">Belongs to the glycosyl hydrolase 20 family.</text>
</comment>
<dbReference type="GO" id="GO:0005975">
    <property type="term" value="P:carbohydrate metabolic process"/>
    <property type="evidence" value="ECO:0007669"/>
    <property type="project" value="InterPro"/>
</dbReference>
<comment type="caution">
    <text evidence="7">The sequence shown here is derived from an EMBL/GenBank/DDBJ whole genome shotgun (WGS) entry which is preliminary data.</text>
</comment>
<evidence type="ECO:0000313" key="7">
    <source>
        <dbReference type="EMBL" id="KAK0164351.1"/>
    </source>
</evidence>
<keyword evidence="5" id="KW-1133">Transmembrane helix</keyword>
<keyword evidence="5" id="KW-0472">Membrane</keyword>
<dbReference type="EMBL" id="JAQQBS010001422">
    <property type="protein sequence ID" value="KAK0164351.1"/>
    <property type="molecule type" value="Genomic_DNA"/>
</dbReference>
<proteinExistence type="inferred from homology"/>
<reference evidence="7" key="2">
    <citation type="submission" date="2023-03" db="EMBL/GenBank/DDBJ databases">
        <authorList>
            <person name="Inwood S.N."/>
            <person name="Skelly J.G."/>
            <person name="Guhlin J."/>
            <person name="Harrop T.W.R."/>
            <person name="Goldson S.G."/>
            <person name="Dearden P.K."/>
        </authorList>
    </citation>
    <scope>NUCLEOTIDE SEQUENCE</scope>
    <source>
        <strain evidence="7">Irish</strain>
        <tissue evidence="7">Whole body</tissue>
    </source>
</reference>
<sequence>MYHLKGRTLLTIFFMIVLTLLAIIYHILNISDDNNDVSSRKAYLHMKAESSYLISESTYDTINTERRQQLEGKVFGQLKNADRQHEYNDKYGYNNVLNSDASIFKGHKIVHIDLKGAPPIIDYYKYLLKLLKQLGATGILIEYEDMFPYKDKIVNISAGNCYSNNDIITIQNLAKDNDLIVIPLIQTFGHLEFVLKLNEYKNYREVERYPQVICPTYNGTLTFIYDMIDQIVAAHPNIKHLHIGADEVYYIGECSRCLDEMAKRQWDKKQLFLNHVVKIARYIKSRYSHLTILMWDDEFRNILPQEIIESGLHKLIQPVIWKYTTNPGNSLTEQLWNSYANIWHSVWIATAFKGATFPDRYYTNISYHIENHQRWLEMIDKYSDKIHFKGVFLTGWQRYDHFSVLCELLAVSLPSLAINLAIMQSNNLNSFPSELPRYIGDILQCDGTVSLTIPEPHHGWTKCGYHGVAVYSVIVRLFFLNDEINRMEQHNTFIGWMKPYNIKYAYSNPGHVEEAVGELDRFKMELIYIEKEMRTAMNGIYDDYTLTEWIETFVVPLNDKVNQLWEAKEKILSKNSWPRRPFNKIDS</sequence>
<dbReference type="Gene3D" id="3.20.20.80">
    <property type="entry name" value="Glycosidases"/>
    <property type="match status" value="1"/>
</dbReference>
<comment type="catalytic activity">
    <reaction evidence="1">
        <text>Hydrolysis of terminal non-reducing N-acetyl-D-hexosamine residues in N-acetyl-beta-D-hexosaminides.</text>
        <dbReference type="EC" id="3.2.1.52"/>
    </reaction>
</comment>
<dbReference type="GO" id="GO:0004563">
    <property type="term" value="F:beta-N-acetylhexosaminidase activity"/>
    <property type="evidence" value="ECO:0007669"/>
    <property type="project" value="UniProtKB-EC"/>
</dbReference>
<keyword evidence="5" id="KW-0812">Transmembrane</keyword>
<dbReference type="PANTHER" id="PTHR21040:SF13">
    <property type="entry name" value="BETA-N-ACETYLHEXOSAMINIDASE"/>
    <property type="match status" value="1"/>
</dbReference>
<dbReference type="Pfam" id="PF00728">
    <property type="entry name" value="Glyco_hydro_20"/>
    <property type="match status" value="1"/>
</dbReference>
<dbReference type="CDD" id="cd06565">
    <property type="entry name" value="GH20_GcnA-like"/>
    <property type="match status" value="1"/>
</dbReference>
<evidence type="ECO:0000259" key="6">
    <source>
        <dbReference type="Pfam" id="PF00728"/>
    </source>
</evidence>
<evidence type="ECO:0000256" key="2">
    <source>
        <dbReference type="ARBA" id="ARBA00006285"/>
    </source>
</evidence>
<keyword evidence="8" id="KW-1185">Reference proteome</keyword>
<keyword evidence="4" id="KW-0378">Hydrolase</keyword>
<accession>A0AA39KK76</accession>
<feature type="transmembrane region" description="Helical" evidence="5">
    <location>
        <begin position="9"/>
        <end position="28"/>
    </location>
</feature>
<dbReference type="AlphaFoldDB" id="A0AA39KK76"/>
<reference evidence="7" key="1">
    <citation type="journal article" date="2023" name="bioRxiv">
        <title>Scaffold-level genome assemblies of two parasitoid biocontrol wasps reveal the parthenogenesis mechanism and an associated novel virus.</title>
        <authorList>
            <person name="Inwood S."/>
            <person name="Skelly J."/>
            <person name="Guhlin J."/>
            <person name="Harrop T."/>
            <person name="Goldson S."/>
            <person name="Dearden P."/>
        </authorList>
    </citation>
    <scope>NUCLEOTIDE SEQUENCE</scope>
    <source>
        <strain evidence="7">Irish</strain>
        <tissue evidence="7">Whole body</tissue>
    </source>
</reference>
<dbReference type="InterPro" id="IPR017853">
    <property type="entry name" value="GH"/>
</dbReference>
<evidence type="ECO:0000256" key="4">
    <source>
        <dbReference type="ARBA" id="ARBA00022801"/>
    </source>
</evidence>
<evidence type="ECO:0000256" key="3">
    <source>
        <dbReference type="ARBA" id="ARBA00012663"/>
    </source>
</evidence>
<evidence type="ECO:0000256" key="5">
    <source>
        <dbReference type="SAM" id="Phobius"/>
    </source>
</evidence>
<dbReference type="PANTHER" id="PTHR21040">
    <property type="entry name" value="BCDNA.GH04120"/>
    <property type="match status" value="1"/>
</dbReference>
<gene>
    <name evidence="7" type="ORF">PV328_002989</name>
</gene>
<dbReference type="EC" id="3.2.1.52" evidence="3"/>
<dbReference type="SUPFAM" id="SSF51445">
    <property type="entry name" value="(Trans)glycosidases"/>
    <property type="match status" value="1"/>
</dbReference>
<dbReference type="Proteomes" id="UP001168990">
    <property type="component" value="Unassembled WGS sequence"/>
</dbReference>
<protein>
    <recommendedName>
        <fullName evidence="3">beta-N-acetylhexosaminidase</fullName>
        <ecNumber evidence="3">3.2.1.52</ecNumber>
    </recommendedName>
</protein>
<dbReference type="InterPro" id="IPR015883">
    <property type="entry name" value="Glyco_hydro_20_cat"/>
</dbReference>
<dbReference type="InterPro" id="IPR038901">
    <property type="entry name" value="HEXDC-like"/>
</dbReference>
<evidence type="ECO:0000256" key="1">
    <source>
        <dbReference type="ARBA" id="ARBA00001231"/>
    </source>
</evidence>
<feature type="domain" description="Glycoside hydrolase family 20 catalytic" evidence="6">
    <location>
        <begin position="157"/>
        <end position="303"/>
    </location>
</feature>
<evidence type="ECO:0000313" key="8">
    <source>
        <dbReference type="Proteomes" id="UP001168990"/>
    </source>
</evidence>
<organism evidence="7 8">
    <name type="scientific">Microctonus aethiopoides</name>
    <dbReference type="NCBI Taxonomy" id="144406"/>
    <lineage>
        <taxon>Eukaryota</taxon>
        <taxon>Metazoa</taxon>
        <taxon>Ecdysozoa</taxon>
        <taxon>Arthropoda</taxon>
        <taxon>Hexapoda</taxon>
        <taxon>Insecta</taxon>
        <taxon>Pterygota</taxon>
        <taxon>Neoptera</taxon>
        <taxon>Endopterygota</taxon>
        <taxon>Hymenoptera</taxon>
        <taxon>Apocrita</taxon>
        <taxon>Ichneumonoidea</taxon>
        <taxon>Braconidae</taxon>
        <taxon>Euphorinae</taxon>
        <taxon>Microctonus</taxon>
    </lineage>
</organism>
<name>A0AA39KK76_9HYME</name>